<comment type="caution">
    <text evidence="1">The sequence shown here is derived from an EMBL/GenBank/DDBJ whole genome shotgun (WGS) entry which is preliminary data.</text>
</comment>
<gene>
    <name evidence="1" type="ORF">CEXT_672691</name>
</gene>
<evidence type="ECO:0000313" key="2">
    <source>
        <dbReference type="Proteomes" id="UP001054945"/>
    </source>
</evidence>
<accession>A0AAV4QQA1</accession>
<organism evidence="1 2">
    <name type="scientific">Caerostris extrusa</name>
    <name type="common">Bark spider</name>
    <name type="synonym">Caerostris bankana</name>
    <dbReference type="NCBI Taxonomy" id="172846"/>
    <lineage>
        <taxon>Eukaryota</taxon>
        <taxon>Metazoa</taxon>
        <taxon>Ecdysozoa</taxon>
        <taxon>Arthropoda</taxon>
        <taxon>Chelicerata</taxon>
        <taxon>Arachnida</taxon>
        <taxon>Araneae</taxon>
        <taxon>Araneomorphae</taxon>
        <taxon>Entelegynae</taxon>
        <taxon>Araneoidea</taxon>
        <taxon>Araneidae</taxon>
        <taxon>Caerostris</taxon>
    </lineage>
</organism>
<sequence>MRPIIHIPKFRILLLGTPPQSPPLSGSGRKRCPIELKPLAKGYICGLLLLMINGCASVKVQHLRGLATLSDKDAYDVS</sequence>
<dbReference type="Proteomes" id="UP001054945">
    <property type="component" value="Unassembled WGS sequence"/>
</dbReference>
<proteinExistence type="predicted"/>
<evidence type="ECO:0000313" key="1">
    <source>
        <dbReference type="EMBL" id="GIY11625.1"/>
    </source>
</evidence>
<name>A0AAV4QQA1_CAEEX</name>
<reference evidence="1 2" key="1">
    <citation type="submission" date="2021-06" db="EMBL/GenBank/DDBJ databases">
        <title>Caerostris extrusa draft genome.</title>
        <authorList>
            <person name="Kono N."/>
            <person name="Arakawa K."/>
        </authorList>
    </citation>
    <scope>NUCLEOTIDE SEQUENCE [LARGE SCALE GENOMIC DNA]</scope>
</reference>
<keyword evidence="2" id="KW-1185">Reference proteome</keyword>
<dbReference type="AlphaFoldDB" id="A0AAV4QQA1"/>
<protein>
    <submittedName>
        <fullName evidence="1">Uncharacterized protein</fullName>
    </submittedName>
</protein>
<dbReference type="EMBL" id="BPLR01006668">
    <property type="protein sequence ID" value="GIY11625.1"/>
    <property type="molecule type" value="Genomic_DNA"/>
</dbReference>